<name>A0A1G9V2X0_9BACT</name>
<evidence type="ECO:0000313" key="1">
    <source>
        <dbReference type="EMBL" id="SDM66602.1"/>
    </source>
</evidence>
<reference evidence="1 2" key="1">
    <citation type="submission" date="2016-10" db="EMBL/GenBank/DDBJ databases">
        <authorList>
            <person name="de Groot N.N."/>
        </authorList>
    </citation>
    <scope>NUCLEOTIDE SEQUENCE [LARGE SCALE GENOMIC DNA]</scope>
    <source>
        <strain evidence="1 2">DSM 21668</strain>
    </source>
</reference>
<dbReference type="Gene3D" id="3.90.1150.30">
    <property type="match status" value="1"/>
</dbReference>
<dbReference type="InterPro" id="IPR038056">
    <property type="entry name" value="YjbR-like_sf"/>
</dbReference>
<dbReference type="InterPro" id="IPR058532">
    <property type="entry name" value="YjbR/MT2646/Rv2570-like"/>
</dbReference>
<dbReference type="InterPro" id="IPR007351">
    <property type="entry name" value="YjbR"/>
</dbReference>
<dbReference type="PANTHER" id="PTHR35145">
    <property type="entry name" value="CYTOPLASMIC PROTEIN-RELATED"/>
    <property type="match status" value="1"/>
</dbReference>
<dbReference type="RefSeq" id="WP_245689959.1">
    <property type="nucleotide sequence ID" value="NZ_FNGS01000008.1"/>
</dbReference>
<dbReference type="Proteomes" id="UP000198901">
    <property type="component" value="Unassembled WGS sequence"/>
</dbReference>
<proteinExistence type="predicted"/>
<organism evidence="1 2">
    <name type="scientific">Siphonobacter aquaeclarae</name>
    <dbReference type="NCBI Taxonomy" id="563176"/>
    <lineage>
        <taxon>Bacteria</taxon>
        <taxon>Pseudomonadati</taxon>
        <taxon>Bacteroidota</taxon>
        <taxon>Cytophagia</taxon>
        <taxon>Cytophagales</taxon>
        <taxon>Cytophagaceae</taxon>
        <taxon>Siphonobacter</taxon>
    </lineage>
</organism>
<dbReference type="PANTHER" id="PTHR35145:SF1">
    <property type="entry name" value="CYTOPLASMIC PROTEIN"/>
    <property type="match status" value="1"/>
</dbReference>
<dbReference type="AlphaFoldDB" id="A0A1G9V2X0"/>
<accession>A0A1G9V2X0</accession>
<dbReference type="SUPFAM" id="SSF142906">
    <property type="entry name" value="YjbR-like"/>
    <property type="match status" value="1"/>
</dbReference>
<gene>
    <name evidence="1" type="ORF">SAMN04488090_3946</name>
</gene>
<protein>
    <submittedName>
        <fullName evidence="1">Predicted DNA-binding protein, MmcQ/YjbR family</fullName>
    </submittedName>
</protein>
<evidence type="ECO:0000313" key="2">
    <source>
        <dbReference type="Proteomes" id="UP000198901"/>
    </source>
</evidence>
<sequence>MNRITLEDLQEICLALPGVTTDIKWEEHLCFNIGAKMFLATSPDRVPVSASFKTTPEEFEVLTGREGIHPASHVGRYHWVHVDSLDRLTKAEWEAHIHESFRLVASKLSGKLRKELGIGF</sequence>
<dbReference type="GO" id="GO:0003677">
    <property type="term" value="F:DNA binding"/>
    <property type="evidence" value="ECO:0007669"/>
    <property type="project" value="UniProtKB-KW"/>
</dbReference>
<keyword evidence="1" id="KW-0238">DNA-binding</keyword>
<dbReference type="Pfam" id="PF04237">
    <property type="entry name" value="YjbR"/>
    <property type="match status" value="1"/>
</dbReference>
<dbReference type="EMBL" id="FNGS01000008">
    <property type="protein sequence ID" value="SDM66602.1"/>
    <property type="molecule type" value="Genomic_DNA"/>
</dbReference>
<keyword evidence="2" id="KW-1185">Reference proteome</keyword>